<evidence type="ECO:0000313" key="7">
    <source>
        <dbReference type="Proteomes" id="UP000036987"/>
    </source>
</evidence>
<comment type="caution">
    <text evidence="2">Lacks conserved residue(s) required for the propagation of feature annotation.</text>
</comment>
<proteinExistence type="inferred from homology"/>
<dbReference type="AlphaFoldDB" id="A0A0K9PIG2"/>
<accession>A0A0K9PIG2</accession>
<dbReference type="Proteomes" id="UP000036987">
    <property type="component" value="Unassembled WGS sequence"/>
</dbReference>
<keyword evidence="3" id="KW-0805">Transcription regulation</keyword>
<dbReference type="GO" id="GO:0005634">
    <property type="term" value="C:nucleus"/>
    <property type="evidence" value="ECO:0007669"/>
    <property type="project" value="UniProtKB-SubCell"/>
</dbReference>
<dbReference type="GO" id="GO:0006351">
    <property type="term" value="P:DNA-templated transcription"/>
    <property type="evidence" value="ECO:0007669"/>
    <property type="project" value="UniProtKB-UniRule"/>
</dbReference>
<reference evidence="7" key="1">
    <citation type="journal article" date="2016" name="Nature">
        <title>The genome of the seagrass Zostera marina reveals angiosperm adaptation to the sea.</title>
        <authorList>
            <person name="Olsen J.L."/>
            <person name="Rouze P."/>
            <person name="Verhelst B."/>
            <person name="Lin Y.-C."/>
            <person name="Bayer T."/>
            <person name="Collen J."/>
            <person name="Dattolo E."/>
            <person name="De Paoli E."/>
            <person name="Dittami S."/>
            <person name="Maumus F."/>
            <person name="Michel G."/>
            <person name="Kersting A."/>
            <person name="Lauritano C."/>
            <person name="Lohaus R."/>
            <person name="Toepel M."/>
            <person name="Tonon T."/>
            <person name="Vanneste K."/>
            <person name="Amirebrahimi M."/>
            <person name="Brakel J."/>
            <person name="Bostroem C."/>
            <person name="Chovatia M."/>
            <person name="Grimwood J."/>
            <person name="Jenkins J.W."/>
            <person name="Jueterbock A."/>
            <person name="Mraz A."/>
            <person name="Stam W.T."/>
            <person name="Tice H."/>
            <person name="Bornberg-Bauer E."/>
            <person name="Green P.J."/>
            <person name="Pearson G.A."/>
            <person name="Procaccini G."/>
            <person name="Duarte C.M."/>
            <person name="Schmutz J."/>
            <person name="Reusch T.B.H."/>
            <person name="Van de Peer Y."/>
        </authorList>
    </citation>
    <scope>NUCLEOTIDE SEQUENCE [LARGE SCALE GENOMIC DNA]</scope>
    <source>
        <strain evidence="7">cv. Finnish</strain>
    </source>
</reference>
<protein>
    <recommendedName>
        <fullName evidence="3">Growth-regulating factor</fullName>
    </recommendedName>
</protein>
<dbReference type="Pfam" id="PF08879">
    <property type="entry name" value="WRC"/>
    <property type="match status" value="1"/>
</dbReference>
<feature type="domain" description="WRC" evidence="5">
    <location>
        <begin position="36"/>
        <end position="82"/>
    </location>
</feature>
<organism evidence="6 7">
    <name type="scientific">Zostera marina</name>
    <name type="common">Eelgrass</name>
    <dbReference type="NCBI Taxonomy" id="29655"/>
    <lineage>
        <taxon>Eukaryota</taxon>
        <taxon>Viridiplantae</taxon>
        <taxon>Streptophyta</taxon>
        <taxon>Embryophyta</taxon>
        <taxon>Tracheophyta</taxon>
        <taxon>Spermatophyta</taxon>
        <taxon>Magnoliopsida</taxon>
        <taxon>Liliopsida</taxon>
        <taxon>Zosteraceae</taxon>
        <taxon>Zostera</taxon>
    </lineage>
</organism>
<dbReference type="EMBL" id="LFYR01000811">
    <property type="protein sequence ID" value="KMZ68749.1"/>
    <property type="molecule type" value="Genomic_DNA"/>
</dbReference>
<dbReference type="GO" id="GO:0032502">
    <property type="term" value="P:developmental process"/>
    <property type="evidence" value="ECO:0007669"/>
    <property type="project" value="InterPro"/>
</dbReference>
<evidence type="ECO:0000259" key="5">
    <source>
        <dbReference type="PROSITE" id="PS51667"/>
    </source>
</evidence>
<keyword evidence="3" id="KW-0804">Transcription</keyword>
<comment type="function">
    <text evidence="3">Transcription activator.</text>
</comment>
<keyword evidence="1 3" id="KW-0539">Nucleus</keyword>
<evidence type="ECO:0000256" key="1">
    <source>
        <dbReference type="ARBA" id="ARBA00023242"/>
    </source>
</evidence>
<gene>
    <name evidence="6" type="ORF">ZOSMA_22G00360</name>
</gene>
<keyword evidence="7" id="KW-1185">Reference proteome</keyword>
<evidence type="ECO:0000256" key="3">
    <source>
        <dbReference type="RuleBase" id="RU367127"/>
    </source>
</evidence>
<dbReference type="PANTHER" id="PTHR31602:SF114">
    <property type="entry name" value="GROWTH-REGULATING FACTOR"/>
    <property type="match status" value="1"/>
</dbReference>
<keyword evidence="3" id="KW-0010">Activator</keyword>
<dbReference type="InterPro" id="IPR014977">
    <property type="entry name" value="WRC_dom"/>
</dbReference>
<sequence>MDAGDSDSFWQDMANQAVLHDLFNRVPVPPMANRNDPTPGRCRRTDGRKWRCSWSCLPHSKYCERHIKRLRGKRSATKKSKNKIGKSSNALPTRETHAVDESEPLQDPTVNMNPAGADDPSKLVGASSETQLIDFVSSEVFKK</sequence>
<dbReference type="GO" id="GO:0005524">
    <property type="term" value="F:ATP binding"/>
    <property type="evidence" value="ECO:0007669"/>
    <property type="project" value="UniProtKB-UniRule"/>
</dbReference>
<comment type="subcellular location">
    <subcellularLocation>
        <location evidence="3">Nucleus</location>
    </subcellularLocation>
</comment>
<dbReference type="OrthoDB" id="1927209at2759"/>
<dbReference type="PROSITE" id="PS51667">
    <property type="entry name" value="WRC"/>
    <property type="match status" value="1"/>
</dbReference>
<feature type="compositionally biased region" description="Basic residues" evidence="4">
    <location>
        <begin position="72"/>
        <end position="84"/>
    </location>
</feature>
<evidence type="ECO:0000256" key="2">
    <source>
        <dbReference type="PROSITE-ProRule" id="PRU01002"/>
    </source>
</evidence>
<comment type="caution">
    <text evidence="6">The sequence shown here is derived from an EMBL/GenBank/DDBJ whole genome shotgun (WGS) entry which is preliminary data.</text>
</comment>
<feature type="region of interest" description="Disordered" evidence="4">
    <location>
        <begin position="72"/>
        <end position="126"/>
    </location>
</feature>
<evidence type="ECO:0000256" key="4">
    <source>
        <dbReference type="SAM" id="MobiDB-lite"/>
    </source>
</evidence>
<dbReference type="InterPro" id="IPR031137">
    <property type="entry name" value="GRF"/>
</dbReference>
<evidence type="ECO:0000313" key="6">
    <source>
        <dbReference type="EMBL" id="KMZ68749.1"/>
    </source>
</evidence>
<comment type="similarity">
    <text evidence="3">Belongs to the GRF family.</text>
</comment>
<dbReference type="PANTHER" id="PTHR31602">
    <property type="entry name" value="GROWTH-REGULATING FACTOR 5"/>
    <property type="match status" value="1"/>
</dbReference>
<name>A0A0K9PIG2_ZOSMR</name>
<comment type="domain">
    <text evidence="3">The QLQ domain and WRC domain may be involved in protein-protein interaction and DNA-binding, respectively.</text>
</comment>